<dbReference type="PROSITE" id="PS51192">
    <property type="entry name" value="HELICASE_ATP_BIND_1"/>
    <property type="match status" value="1"/>
</dbReference>
<evidence type="ECO:0000313" key="4">
    <source>
        <dbReference type="EMBL" id="PAA57603.1"/>
    </source>
</evidence>
<dbReference type="GO" id="GO:0003677">
    <property type="term" value="F:DNA binding"/>
    <property type="evidence" value="ECO:0007669"/>
    <property type="project" value="InterPro"/>
</dbReference>
<dbReference type="PANTHER" id="PTHR14074">
    <property type="entry name" value="HELICASE WITH DEATH DOMAIN-RELATED"/>
    <property type="match status" value="1"/>
</dbReference>
<dbReference type="PROSITE" id="PS51194">
    <property type="entry name" value="HELICASE_CTER"/>
    <property type="match status" value="1"/>
</dbReference>
<feature type="non-terminal residue" evidence="4">
    <location>
        <position position="856"/>
    </location>
</feature>
<dbReference type="Gene3D" id="1.20.1320.30">
    <property type="match status" value="1"/>
</dbReference>
<dbReference type="Proteomes" id="UP000215902">
    <property type="component" value="Unassembled WGS sequence"/>
</dbReference>
<dbReference type="SMART" id="SM00487">
    <property type="entry name" value="DEXDc"/>
    <property type="match status" value="1"/>
</dbReference>
<dbReference type="InterPro" id="IPR051363">
    <property type="entry name" value="RLR_Helicase"/>
</dbReference>
<organism evidence="4 5">
    <name type="scientific">Macrostomum lignano</name>
    <dbReference type="NCBI Taxonomy" id="282301"/>
    <lineage>
        <taxon>Eukaryota</taxon>
        <taxon>Metazoa</taxon>
        <taxon>Spiralia</taxon>
        <taxon>Lophotrochozoa</taxon>
        <taxon>Platyhelminthes</taxon>
        <taxon>Rhabditophora</taxon>
        <taxon>Macrostomorpha</taxon>
        <taxon>Macrostomida</taxon>
        <taxon>Macrostomidae</taxon>
        <taxon>Macrostomum</taxon>
    </lineage>
</organism>
<evidence type="ECO:0000256" key="1">
    <source>
        <dbReference type="SAM" id="MobiDB-lite"/>
    </source>
</evidence>
<dbReference type="EMBL" id="NIVC01002467">
    <property type="protein sequence ID" value="PAA57603.1"/>
    <property type="molecule type" value="Genomic_DNA"/>
</dbReference>
<dbReference type="InterPro" id="IPR014001">
    <property type="entry name" value="Helicase_ATP-bd"/>
</dbReference>
<dbReference type="OrthoDB" id="6150506at2759"/>
<gene>
    <name evidence="4" type="ORF">BOX15_Mlig004869g2</name>
</gene>
<dbReference type="Pfam" id="PF04851">
    <property type="entry name" value="ResIII"/>
    <property type="match status" value="1"/>
</dbReference>
<feature type="domain" description="Helicase C-terminal" evidence="3">
    <location>
        <begin position="734"/>
        <end position="856"/>
    </location>
</feature>
<dbReference type="InterPro" id="IPR027417">
    <property type="entry name" value="P-loop_NTPase"/>
</dbReference>
<feature type="compositionally biased region" description="Low complexity" evidence="1">
    <location>
        <begin position="293"/>
        <end position="325"/>
    </location>
</feature>
<sequence length="856" mass="94471">MAKEIVYQLLIEVSATSSGKEDFKKHLHKILSFPTDIADCFDPGDLSNIQLAKQLVTNSNSPDQLLGVSTMLLEALHSSNRLQKYERFYSSVQKNMQDNNGLIKFENGSREQMLSCCLAQYYQKANGQSSIKFDLLTLDDLLASLLTTNTLTEADLATFDEVDSTKKDVVLLSLLIGKPDWTQRLVEAMIQCGALKQLDEILPDFQSFFASNLGSSLIDTRAQLLSDIADTRRTARNTISEALDLYFCMNYDSLTADFESSTAAAVKPVIESPQVQRVQQSLFFAGPASSASNAQASSSSNESSPIRALLQKQQSQQQLQSAPQSMDFEEQQSEPATKLLKMMDIAKETELIKEVDQEAAQSGIQQMRVYQEELAASGVAGFNSVIVAPTGSGKTLVSIRIAGARLEEDPDARVCFLADRKHLVEQQYEAFKAQLPARFRDKISPVTGGEGERAPLSYQLRHHSVLIVSTQILLNSLKDKDEDGLNGDLTKFKLIIFDECHNCAKDHPSNKIMEYYFQLKERQQQSPGLRLPQIVGLTASPGTGQAHNTEEAMDHVLGLCASLDCKRLVSVKSCADSLHKHVNNPRVKLHSTGRKQSDDVLQCLDLLMDRAEQGLATACEKLRLQAPTPPARSSFLYTNFCGELRSKLVARSVEVAAVWVRLHHCNVATLLWSLFRSNDAVKYIKEHLCDPNVLSRDPTCPLDAELRDLLQSRLLPQMRDYCASNLSAASCSPALNQLRQILAEQFQRQPDSRALVFVQQRCFTGVVKSFLVSKAVELSTAGVQIGVITGANASGDSGGITQTSQSELLSQFRNGKVQILISTSVTEEGLDVQKCNAVIRFCHVTNEIAMVQSRAG</sequence>
<dbReference type="STRING" id="282301.A0A267E7P5"/>
<comment type="caution">
    <text evidence="4">The sequence shown here is derived from an EMBL/GenBank/DDBJ whole genome shotgun (WGS) entry which is preliminary data.</text>
</comment>
<evidence type="ECO:0000313" key="5">
    <source>
        <dbReference type="Proteomes" id="UP000215902"/>
    </source>
</evidence>
<dbReference type="InterPro" id="IPR001650">
    <property type="entry name" value="Helicase_C-like"/>
</dbReference>
<dbReference type="AlphaFoldDB" id="A0A267E7P5"/>
<dbReference type="PANTHER" id="PTHR14074:SF16">
    <property type="entry name" value="ANTIVIRAL INNATE IMMUNE RESPONSE RECEPTOR RIG-I"/>
    <property type="match status" value="1"/>
</dbReference>
<dbReference type="Pfam" id="PF00271">
    <property type="entry name" value="Helicase_C"/>
    <property type="match status" value="1"/>
</dbReference>
<dbReference type="GO" id="GO:0005737">
    <property type="term" value="C:cytoplasm"/>
    <property type="evidence" value="ECO:0007669"/>
    <property type="project" value="TreeGrafter"/>
</dbReference>
<proteinExistence type="predicted"/>
<accession>A0A267E7P5</accession>
<name>A0A267E7P5_9PLAT</name>
<dbReference type="Gene3D" id="3.40.50.300">
    <property type="entry name" value="P-loop containing nucleotide triphosphate hydrolases"/>
    <property type="match status" value="2"/>
</dbReference>
<keyword evidence="5" id="KW-1185">Reference proteome</keyword>
<protein>
    <recommendedName>
        <fullName evidence="6">Helicase ATP-binding domain-containing protein</fullName>
    </recommendedName>
</protein>
<dbReference type="SMART" id="SM00490">
    <property type="entry name" value="HELICc"/>
    <property type="match status" value="1"/>
</dbReference>
<dbReference type="InterPro" id="IPR006935">
    <property type="entry name" value="Helicase/UvrB_N"/>
</dbReference>
<evidence type="ECO:0000259" key="2">
    <source>
        <dbReference type="PROSITE" id="PS51192"/>
    </source>
</evidence>
<reference evidence="4 5" key="1">
    <citation type="submission" date="2017-06" db="EMBL/GenBank/DDBJ databases">
        <title>A platform for efficient transgenesis in Macrostomum lignano, a flatworm model organism for stem cell research.</title>
        <authorList>
            <person name="Berezikov E."/>
        </authorList>
    </citation>
    <scope>NUCLEOTIDE SEQUENCE [LARGE SCALE GENOMIC DNA]</scope>
    <source>
        <strain evidence="4">DV1</strain>
        <tissue evidence="4">Whole organism</tissue>
    </source>
</reference>
<dbReference type="SUPFAM" id="SSF52540">
    <property type="entry name" value="P-loop containing nucleoside triphosphate hydrolases"/>
    <property type="match status" value="1"/>
</dbReference>
<evidence type="ECO:0000259" key="3">
    <source>
        <dbReference type="PROSITE" id="PS51194"/>
    </source>
</evidence>
<feature type="region of interest" description="Disordered" evidence="1">
    <location>
        <begin position="293"/>
        <end position="334"/>
    </location>
</feature>
<dbReference type="GO" id="GO:0005524">
    <property type="term" value="F:ATP binding"/>
    <property type="evidence" value="ECO:0007669"/>
    <property type="project" value="InterPro"/>
</dbReference>
<dbReference type="GO" id="GO:0016787">
    <property type="term" value="F:hydrolase activity"/>
    <property type="evidence" value="ECO:0007669"/>
    <property type="project" value="InterPro"/>
</dbReference>
<evidence type="ECO:0008006" key="6">
    <source>
        <dbReference type="Google" id="ProtNLM"/>
    </source>
</evidence>
<feature type="domain" description="Helicase ATP-binding" evidence="2">
    <location>
        <begin position="375"/>
        <end position="559"/>
    </location>
</feature>